<feature type="domain" description="GST N-terminal" evidence="7">
    <location>
        <begin position="491"/>
        <end position="570"/>
    </location>
</feature>
<dbReference type="InterPro" id="IPR045073">
    <property type="entry name" value="Omega/Tau-like"/>
</dbReference>
<dbReference type="PROSITE" id="PS50404">
    <property type="entry name" value="GST_NTER"/>
    <property type="match status" value="1"/>
</dbReference>
<evidence type="ECO:0000259" key="8">
    <source>
        <dbReference type="PROSITE" id="PS50405"/>
    </source>
</evidence>
<feature type="coiled-coil region" evidence="6">
    <location>
        <begin position="599"/>
        <end position="626"/>
    </location>
</feature>
<dbReference type="InterPro" id="IPR036282">
    <property type="entry name" value="Glutathione-S-Trfase_C_sf"/>
</dbReference>
<dbReference type="CDD" id="cd03784">
    <property type="entry name" value="GT1_Gtf-like"/>
    <property type="match status" value="1"/>
</dbReference>
<dbReference type="InterPro" id="IPR040079">
    <property type="entry name" value="Glutathione_S-Trfase"/>
</dbReference>
<comment type="catalytic activity">
    <reaction evidence="5">
        <text>RX + glutathione = an S-substituted glutathione + a halide anion + H(+)</text>
        <dbReference type="Rhea" id="RHEA:16437"/>
        <dbReference type="ChEBI" id="CHEBI:15378"/>
        <dbReference type="ChEBI" id="CHEBI:16042"/>
        <dbReference type="ChEBI" id="CHEBI:17792"/>
        <dbReference type="ChEBI" id="CHEBI:57925"/>
        <dbReference type="ChEBI" id="CHEBI:90779"/>
        <dbReference type="EC" id="2.5.1.18"/>
    </reaction>
</comment>
<name>A0ABP0YK28_9ROSI</name>
<protein>
    <recommendedName>
        <fullName evidence="3">glutathione transferase</fullName>
        <ecNumber evidence="3">2.5.1.18</ecNumber>
    </recommendedName>
</protein>
<dbReference type="SUPFAM" id="SSF52833">
    <property type="entry name" value="Thioredoxin-like"/>
    <property type="match status" value="1"/>
</dbReference>
<dbReference type="Proteomes" id="UP001642487">
    <property type="component" value="Chromosome 4"/>
</dbReference>
<dbReference type="PANTHER" id="PTHR11926:SF1392">
    <property type="entry name" value="GLYCOSYLTRANSFERASE"/>
    <property type="match status" value="1"/>
</dbReference>
<feature type="domain" description="GST C-terminal" evidence="8">
    <location>
        <begin position="576"/>
        <end position="699"/>
    </location>
</feature>
<evidence type="ECO:0000256" key="3">
    <source>
        <dbReference type="ARBA" id="ARBA00012452"/>
    </source>
</evidence>
<evidence type="ECO:0000256" key="2">
    <source>
        <dbReference type="ARBA" id="ARBA00009995"/>
    </source>
</evidence>
<keyword evidence="10" id="KW-1185">Reference proteome</keyword>
<dbReference type="PANTHER" id="PTHR11926">
    <property type="entry name" value="GLUCOSYL/GLUCURONOSYL TRANSFERASES"/>
    <property type="match status" value="1"/>
</dbReference>
<evidence type="ECO:0000313" key="9">
    <source>
        <dbReference type="EMBL" id="CAK9319916.1"/>
    </source>
</evidence>
<dbReference type="SUPFAM" id="SSF47616">
    <property type="entry name" value="GST C-terminal domain-like"/>
    <property type="match status" value="1"/>
</dbReference>
<dbReference type="InterPro" id="IPR036249">
    <property type="entry name" value="Thioredoxin-like_sf"/>
</dbReference>
<dbReference type="Pfam" id="PF00201">
    <property type="entry name" value="UDPGT"/>
    <property type="match status" value="1"/>
</dbReference>
<dbReference type="InterPro" id="IPR002213">
    <property type="entry name" value="UDP_glucos_trans"/>
</dbReference>
<dbReference type="PROSITE" id="PS50405">
    <property type="entry name" value="GST_CTER"/>
    <property type="match status" value="1"/>
</dbReference>
<evidence type="ECO:0000256" key="1">
    <source>
        <dbReference type="ARBA" id="ARBA00004721"/>
    </source>
</evidence>
<dbReference type="EMBL" id="OZ021738">
    <property type="protein sequence ID" value="CAK9319916.1"/>
    <property type="molecule type" value="Genomic_DNA"/>
</dbReference>
<dbReference type="InterPro" id="IPR045074">
    <property type="entry name" value="GST_C_Tau"/>
</dbReference>
<sequence>MDSHTPTRHHVLLFPFPAKGHIKPFLCLAHLLCNAGLRVTFLNTHHHHRNIIHNLTRLAAQFPSLHFESISDGLPLDQPRNIVDGELFESMPRVTKHLFRQLLLSYNNGTSPITCVITDVILRFPMDVAQELRIPVFCFATFNARFLFLFFSIPKLIEDGQIPYPVGNSNQELHGVPGGEGLLRCKDLPGFWSVEDVAKMDPMNFVSQILATSKSCGLILNTFDELEAPFVTSLSKIYKRLYTIGPIHSLLKNSTQSQCEFWKEDHSCLAWLDSQPPRSVVFVSFGSLVKLTSSQLKEFWNGLVNSGKAFVLVLRSDGLIEEAGEDGKQKKLVIKEIMDTKAEGRWVIVNWAPQEEVLGHEAICGFLTHSGWNSTLESLTAGVPMISWPQIGDQTSNATWITKVWKIGVQMEDSYDRSTVETMVKSIMEQQDEKMENTIAELAKRAKDRLSGYIKGRRYCNRNVSAIKQITIGVYQPRIDLEKNLIMGELDQVQVFGGWMSPFSRRVELGLKLKAIKYEYIEEDLKNKSHLLLKYNPIYKKVPVFVHNGNPISESIIILEYIDEVWNSVYPFFPQDLYQRAQARFWAKFIDDKVVAAILKAARSKGEEKEKAIEETEKTLEPLEKELEGNKFFGGEKIGFVDIVGIVVAYWVPAIEEAFGFQLLTSNNKFPNLSKWSEEIVNHNLVKQVLPTKSMLLPYLQAVLTTN</sequence>
<keyword evidence="6" id="KW-0175">Coiled coil</keyword>
<organism evidence="9 10">
    <name type="scientific">Citrullus colocynthis</name>
    <name type="common">colocynth</name>
    <dbReference type="NCBI Taxonomy" id="252529"/>
    <lineage>
        <taxon>Eukaryota</taxon>
        <taxon>Viridiplantae</taxon>
        <taxon>Streptophyta</taxon>
        <taxon>Embryophyta</taxon>
        <taxon>Tracheophyta</taxon>
        <taxon>Spermatophyta</taxon>
        <taxon>Magnoliopsida</taxon>
        <taxon>eudicotyledons</taxon>
        <taxon>Gunneridae</taxon>
        <taxon>Pentapetalae</taxon>
        <taxon>rosids</taxon>
        <taxon>fabids</taxon>
        <taxon>Cucurbitales</taxon>
        <taxon>Cucurbitaceae</taxon>
        <taxon>Benincaseae</taxon>
        <taxon>Citrullus</taxon>
    </lineage>
</organism>
<dbReference type="Gene3D" id="3.40.50.2000">
    <property type="entry name" value="Glycogen Phosphorylase B"/>
    <property type="match status" value="2"/>
</dbReference>
<dbReference type="CDD" id="cd03058">
    <property type="entry name" value="GST_N_Tau"/>
    <property type="match status" value="1"/>
</dbReference>
<evidence type="ECO:0000313" key="10">
    <source>
        <dbReference type="Proteomes" id="UP001642487"/>
    </source>
</evidence>
<dbReference type="SFLD" id="SFLDS00019">
    <property type="entry name" value="Glutathione_Transferase_(cytos"/>
    <property type="match status" value="1"/>
</dbReference>
<dbReference type="Gene3D" id="3.40.30.10">
    <property type="entry name" value="Glutaredoxin"/>
    <property type="match status" value="1"/>
</dbReference>
<dbReference type="InterPro" id="IPR004046">
    <property type="entry name" value="GST_C"/>
</dbReference>
<keyword evidence="4" id="KW-0808">Transferase</keyword>
<evidence type="ECO:0000256" key="5">
    <source>
        <dbReference type="ARBA" id="ARBA00047960"/>
    </source>
</evidence>
<dbReference type="InterPro" id="IPR010987">
    <property type="entry name" value="Glutathione-S-Trfase_C-like"/>
</dbReference>
<dbReference type="SUPFAM" id="SSF53756">
    <property type="entry name" value="UDP-Glycosyltransferase/glycogen phosphorylase"/>
    <property type="match status" value="1"/>
</dbReference>
<dbReference type="Pfam" id="PF02798">
    <property type="entry name" value="GST_N"/>
    <property type="match status" value="1"/>
</dbReference>
<dbReference type="PROSITE" id="PS00375">
    <property type="entry name" value="UDPGT"/>
    <property type="match status" value="1"/>
</dbReference>
<evidence type="ECO:0000256" key="6">
    <source>
        <dbReference type="SAM" id="Coils"/>
    </source>
</evidence>
<dbReference type="Gene3D" id="1.20.1050.10">
    <property type="match status" value="1"/>
</dbReference>
<dbReference type="SFLD" id="SFLDG01152">
    <property type="entry name" value="Main.3:_Omega-_and_Tau-like"/>
    <property type="match status" value="1"/>
</dbReference>
<evidence type="ECO:0000259" key="7">
    <source>
        <dbReference type="PROSITE" id="PS50404"/>
    </source>
</evidence>
<comment type="similarity">
    <text evidence="2">Belongs to the UDP-glycosyltransferase family.</text>
</comment>
<evidence type="ECO:0000256" key="4">
    <source>
        <dbReference type="ARBA" id="ARBA00022679"/>
    </source>
</evidence>
<dbReference type="InterPro" id="IPR035595">
    <property type="entry name" value="UDP_glycos_trans_CS"/>
</dbReference>
<dbReference type="CDD" id="cd03185">
    <property type="entry name" value="GST_C_Tau"/>
    <property type="match status" value="1"/>
</dbReference>
<gene>
    <name evidence="9" type="ORF">CITCOLO1_LOCUS11943</name>
</gene>
<proteinExistence type="inferred from homology"/>
<dbReference type="EC" id="2.5.1.18" evidence="3"/>
<dbReference type="SFLD" id="SFLDG00358">
    <property type="entry name" value="Main_(cytGST)"/>
    <property type="match status" value="1"/>
</dbReference>
<comment type="pathway">
    <text evidence="1">Secondary metabolite biosynthesis; terpenoid biosynthesis.</text>
</comment>
<dbReference type="Pfam" id="PF00043">
    <property type="entry name" value="GST_C"/>
    <property type="match status" value="1"/>
</dbReference>
<dbReference type="InterPro" id="IPR004045">
    <property type="entry name" value="Glutathione_S-Trfase_N"/>
</dbReference>
<accession>A0ABP0YK28</accession>
<reference evidence="9 10" key="1">
    <citation type="submission" date="2024-03" db="EMBL/GenBank/DDBJ databases">
        <authorList>
            <person name="Gkanogiannis A."/>
            <person name="Becerra Lopez-Lavalle L."/>
        </authorList>
    </citation>
    <scope>NUCLEOTIDE SEQUENCE [LARGE SCALE GENOMIC DNA]</scope>
</reference>